<evidence type="ECO:0000313" key="1">
    <source>
        <dbReference type="EMBL" id="CAG8485195.1"/>
    </source>
</evidence>
<sequence>MNKVFVGLVFIIWAQICLRVSSLFVFNSMKTHDFTNDNSVSTQNYCILIICHETASFHSFASPYYCAKVFPKWYSPKLENFRSYGSFNQSQSKSQWEGQKANNITV</sequence>
<reference evidence="1" key="1">
    <citation type="submission" date="2021-06" db="EMBL/GenBank/DDBJ databases">
        <authorList>
            <person name="Kallberg Y."/>
            <person name="Tangrot J."/>
            <person name="Rosling A."/>
        </authorList>
    </citation>
    <scope>NUCLEOTIDE SEQUENCE</scope>
    <source>
        <strain evidence="1">IL203A</strain>
    </source>
</reference>
<gene>
    <name evidence="1" type="ORF">DHETER_LOCUS2308</name>
</gene>
<protein>
    <submittedName>
        <fullName evidence="1">1573_t:CDS:1</fullName>
    </submittedName>
</protein>
<keyword evidence="2" id="KW-1185">Reference proteome</keyword>
<proteinExistence type="predicted"/>
<name>A0ACA9KQW7_9GLOM</name>
<accession>A0ACA9KQW7</accession>
<organism evidence="1 2">
    <name type="scientific">Dentiscutata heterogama</name>
    <dbReference type="NCBI Taxonomy" id="1316150"/>
    <lineage>
        <taxon>Eukaryota</taxon>
        <taxon>Fungi</taxon>
        <taxon>Fungi incertae sedis</taxon>
        <taxon>Mucoromycota</taxon>
        <taxon>Glomeromycotina</taxon>
        <taxon>Glomeromycetes</taxon>
        <taxon>Diversisporales</taxon>
        <taxon>Gigasporaceae</taxon>
        <taxon>Dentiscutata</taxon>
    </lineage>
</organism>
<comment type="caution">
    <text evidence="1">The sequence shown here is derived from an EMBL/GenBank/DDBJ whole genome shotgun (WGS) entry which is preliminary data.</text>
</comment>
<evidence type="ECO:0000313" key="2">
    <source>
        <dbReference type="Proteomes" id="UP000789702"/>
    </source>
</evidence>
<dbReference type="EMBL" id="CAJVPU010001633">
    <property type="protein sequence ID" value="CAG8485195.1"/>
    <property type="molecule type" value="Genomic_DNA"/>
</dbReference>
<dbReference type="Proteomes" id="UP000789702">
    <property type="component" value="Unassembled WGS sequence"/>
</dbReference>